<dbReference type="EMBL" id="QKRB01000044">
    <property type="protein sequence ID" value="PZD95606.1"/>
    <property type="molecule type" value="Genomic_DNA"/>
</dbReference>
<dbReference type="Pfam" id="PF06265">
    <property type="entry name" value="YutD-like"/>
    <property type="match status" value="1"/>
</dbReference>
<accession>A0A2W1L8N1</accession>
<gene>
    <name evidence="2" type="ORF">DNH61_13870</name>
</gene>
<dbReference type="OrthoDB" id="1650379at2"/>
<sequence>MIQIGGRTYELLHEHKNAWNLEAFKGRYSDVLERYDYIIGDWGYNQLRLKGFFKEGHPKATKESTIANLADYINEYCNFGCAYFVLQKTSSGKVADGDAVLINLDEEQEEQLFQQPNHYRSRRQSSELEAAPLTTAAARETEDQAFTSAREGESSGRPGRSREPRHGGQRYGAREGGQPGRSRDRQGGRDSGASAGAKEGRDREGKANRPQQGSGQGTPAQEHKPRQRYRGREGRQGQEHQKGKGSPQSPEQQVQGGRAGGNRQPGSEQGRRQQHQAGAGTPGSEQSRPPRQKPEGRQADAQGRPQQARQGTPGEQGGSAVQRGQGGQE</sequence>
<dbReference type="RefSeq" id="WP_111147236.1">
    <property type="nucleotide sequence ID" value="NZ_QKRB01000044.1"/>
</dbReference>
<dbReference type="InterPro" id="IPR009370">
    <property type="entry name" value="YutD-like"/>
</dbReference>
<dbReference type="Proteomes" id="UP000249522">
    <property type="component" value="Unassembled WGS sequence"/>
</dbReference>
<feature type="compositionally biased region" description="Basic and acidic residues" evidence="1">
    <location>
        <begin position="198"/>
        <end position="207"/>
    </location>
</feature>
<feature type="compositionally biased region" description="Basic and acidic residues" evidence="1">
    <location>
        <begin position="150"/>
        <end position="166"/>
    </location>
</feature>
<feature type="compositionally biased region" description="Basic and acidic residues" evidence="1">
    <location>
        <begin position="230"/>
        <end position="242"/>
    </location>
</feature>
<comment type="caution">
    <text evidence="2">The sequence shown here is derived from an EMBL/GenBank/DDBJ whole genome shotgun (WGS) entry which is preliminary data.</text>
</comment>
<dbReference type="AlphaFoldDB" id="A0A2W1L8N1"/>
<dbReference type="Gene3D" id="3.50.4.20">
    <property type="match status" value="1"/>
</dbReference>
<feature type="compositionally biased region" description="Low complexity" evidence="1">
    <location>
        <begin position="127"/>
        <end position="138"/>
    </location>
</feature>
<feature type="compositionally biased region" description="Polar residues" evidence="1">
    <location>
        <begin position="209"/>
        <end position="219"/>
    </location>
</feature>
<evidence type="ECO:0000256" key="1">
    <source>
        <dbReference type="SAM" id="MobiDB-lite"/>
    </source>
</evidence>
<dbReference type="InterPro" id="IPR038141">
    <property type="entry name" value="YutD-like_sf"/>
</dbReference>
<name>A0A2W1L8N1_9BACL</name>
<protein>
    <submittedName>
        <fullName evidence="2">DUF1027 domain-containing protein</fullName>
    </submittedName>
</protein>
<proteinExistence type="predicted"/>
<reference evidence="2 3" key="1">
    <citation type="submission" date="2018-06" db="EMBL/GenBank/DDBJ databases">
        <title>Paenibacillus imtechensis sp. nov.</title>
        <authorList>
            <person name="Pinnaka A.K."/>
            <person name="Singh H."/>
            <person name="Kaur M."/>
        </authorList>
    </citation>
    <scope>NUCLEOTIDE SEQUENCE [LARGE SCALE GENOMIC DNA]</scope>
    <source>
        <strain evidence="2 3">SMB1</strain>
    </source>
</reference>
<feature type="compositionally biased region" description="Polar residues" evidence="1">
    <location>
        <begin position="246"/>
        <end position="255"/>
    </location>
</feature>
<evidence type="ECO:0000313" key="3">
    <source>
        <dbReference type="Proteomes" id="UP000249522"/>
    </source>
</evidence>
<feature type="region of interest" description="Disordered" evidence="1">
    <location>
        <begin position="114"/>
        <end position="329"/>
    </location>
</feature>
<organism evidence="2 3">
    <name type="scientific">Paenibacillus sambharensis</name>
    <dbReference type="NCBI Taxonomy" id="1803190"/>
    <lineage>
        <taxon>Bacteria</taxon>
        <taxon>Bacillati</taxon>
        <taxon>Bacillota</taxon>
        <taxon>Bacilli</taxon>
        <taxon>Bacillales</taxon>
        <taxon>Paenibacillaceae</taxon>
        <taxon>Paenibacillus</taxon>
    </lineage>
</organism>
<evidence type="ECO:0000313" key="2">
    <source>
        <dbReference type="EMBL" id="PZD95606.1"/>
    </source>
</evidence>
<keyword evidence="3" id="KW-1185">Reference proteome</keyword>